<feature type="domain" description="Antirepressor protein C-terminal" evidence="1">
    <location>
        <begin position="7"/>
        <end position="82"/>
    </location>
</feature>
<evidence type="ECO:0000313" key="3">
    <source>
        <dbReference type="EMBL" id="PLV23248.1"/>
    </source>
</evidence>
<proteinExistence type="predicted"/>
<evidence type="ECO:0000313" key="4">
    <source>
        <dbReference type="Proteomes" id="UP000234839"/>
    </source>
</evidence>
<dbReference type="EMBL" id="PJCP01000012">
    <property type="protein sequence ID" value="PLV23248.1"/>
    <property type="molecule type" value="Genomic_DNA"/>
</dbReference>
<dbReference type="InterPro" id="IPR005039">
    <property type="entry name" value="Ant_C"/>
</dbReference>
<keyword evidence="2" id="KW-0238">DNA-binding</keyword>
<gene>
    <name evidence="2" type="ORF">CXG49_13700</name>
    <name evidence="3" type="ORF">CXG53_15110</name>
</gene>
<accession>A0AAX0VXI6</accession>
<dbReference type="Proteomes" id="UP000234839">
    <property type="component" value="Unassembled WGS sequence"/>
</dbReference>
<organism evidence="2 5">
    <name type="scientific">Pseudomonas guariconensis</name>
    <dbReference type="NCBI Taxonomy" id="1288410"/>
    <lineage>
        <taxon>Bacteria</taxon>
        <taxon>Pseudomonadati</taxon>
        <taxon>Pseudomonadota</taxon>
        <taxon>Gammaproteobacteria</taxon>
        <taxon>Pseudomonadales</taxon>
        <taxon>Pseudomonadaceae</taxon>
        <taxon>Pseudomonas</taxon>
    </lineage>
</organism>
<comment type="caution">
    <text evidence="2">The sequence shown here is derived from an EMBL/GenBank/DDBJ whole genome shotgun (WGS) entry which is preliminary data.</text>
</comment>
<dbReference type="Pfam" id="PF03374">
    <property type="entry name" value="ANT"/>
    <property type="match status" value="1"/>
</dbReference>
<dbReference type="AlphaFoldDB" id="A0AAX0VXI6"/>
<evidence type="ECO:0000313" key="5">
    <source>
        <dbReference type="Proteomes" id="UP000234878"/>
    </source>
</evidence>
<sequence length="96" mass="11361">MVVERTLAQTAKQFGISRNELISRMREKELLNERNLPRYPTRDREYLRIKEGKWYHPTSGMQYSESTRVKQAGIPWLAERLALQLPTPPEDKRYAA</sequence>
<dbReference type="GO" id="GO:0003677">
    <property type="term" value="F:DNA binding"/>
    <property type="evidence" value="ECO:0007669"/>
    <property type="project" value="UniProtKB-KW"/>
</dbReference>
<reference evidence="4 5" key="1">
    <citation type="submission" date="2017-12" db="EMBL/GenBank/DDBJ databases">
        <title>Detection of the carbapenemase gene blaVIM-5 in members of the Pseudomonas putida group isolated from polluted Nigerian wetlands.</title>
        <authorList>
            <person name="Adelowo O."/>
            <person name="Vollmers J."/>
            <person name="Maeusezahl I."/>
            <person name="Kaster A.-K."/>
            <person name="Mueller J.A."/>
        </authorList>
    </citation>
    <scope>NUCLEOTIDE SEQUENCE [LARGE SCALE GENOMIC DNA]</scope>
    <source>
        <strain evidence="3 4">MR119</strain>
        <strain evidence="2 5">MR144</strain>
    </source>
</reference>
<evidence type="ECO:0000313" key="2">
    <source>
        <dbReference type="EMBL" id="PLV18417.1"/>
    </source>
</evidence>
<name>A0AAX0VXI6_9PSED</name>
<keyword evidence="4" id="KW-1185">Reference proteome</keyword>
<evidence type="ECO:0000259" key="1">
    <source>
        <dbReference type="Pfam" id="PF03374"/>
    </source>
</evidence>
<dbReference type="Proteomes" id="UP000234878">
    <property type="component" value="Unassembled WGS sequence"/>
</dbReference>
<dbReference type="EMBL" id="PJCQ01000012">
    <property type="protein sequence ID" value="PLV18417.1"/>
    <property type="molecule type" value="Genomic_DNA"/>
</dbReference>
<protein>
    <submittedName>
        <fullName evidence="2">DNA-binding protein</fullName>
    </submittedName>
</protein>